<dbReference type="KEGG" id="aue:C5O00_00120"/>
<reference evidence="2 3" key="1">
    <citation type="submission" date="2018-02" db="EMBL/GenBank/DDBJ databases">
        <title>Genomic analysis of the strain RR4-38 isolated from a seawater recirculating aquaculture system.</title>
        <authorList>
            <person name="Kim Y.-S."/>
            <person name="Jang Y.H."/>
            <person name="Kim K.-H."/>
        </authorList>
    </citation>
    <scope>NUCLEOTIDE SEQUENCE [LARGE SCALE GENOMIC DNA]</scope>
    <source>
        <strain evidence="2 3">RR4-38</strain>
    </source>
</reference>
<dbReference type="SUPFAM" id="SSF53383">
    <property type="entry name" value="PLP-dependent transferases"/>
    <property type="match status" value="1"/>
</dbReference>
<accession>A0A2S0HSH6</accession>
<evidence type="ECO:0000313" key="2">
    <source>
        <dbReference type="EMBL" id="AVI49651.1"/>
    </source>
</evidence>
<organism evidence="2 3">
    <name type="scientific">Pukyongia salina</name>
    <dbReference type="NCBI Taxonomy" id="2094025"/>
    <lineage>
        <taxon>Bacteria</taxon>
        <taxon>Pseudomonadati</taxon>
        <taxon>Bacteroidota</taxon>
        <taxon>Flavobacteriia</taxon>
        <taxon>Flavobacteriales</taxon>
        <taxon>Flavobacteriaceae</taxon>
        <taxon>Pukyongia</taxon>
    </lineage>
</organism>
<gene>
    <name evidence="2" type="ORF">C5O00_00120</name>
</gene>
<dbReference type="AlphaFoldDB" id="A0A2S0HSH6"/>
<name>A0A2S0HSH6_9FLAO</name>
<evidence type="ECO:0000256" key="1">
    <source>
        <dbReference type="SAM" id="SignalP"/>
    </source>
</evidence>
<sequence length="236" mass="24920">MKKTNLFAAIGGACVLALSIVFVAADHIDAPAVAGTTTDIADLYAFEGDNPNNTVLIATLQGPLTPGTVTENAAFDEDVLIEFNIDNTGDFVEDLVIQAIKRGDSMYFFGPAQPAQTGLSSEIATFAGYTAVKISTTDDVQTATNNGMSFFAGPRRDAFYFDFNRFNEVVSGSAAPDGFFPPGTADDFFDELNVLAVAVEVPNSMLGSAPPHVGELVGLTGLPASYNVWVSAKRKQ</sequence>
<proteinExistence type="predicted"/>
<feature type="signal peptide" evidence="1">
    <location>
        <begin position="1"/>
        <end position="24"/>
    </location>
</feature>
<evidence type="ECO:0000313" key="3">
    <source>
        <dbReference type="Proteomes" id="UP000238442"/>
    </source>
</evidence>
<dbReference type="EMBL" id="CP027062">
    <property type="protein sequence ID" value="AVI49651.1"/>
    <property type="molecule type" value="Genomic_DNA"/>
</dbReference>
<dbReference type="Pfam" id="PF14224">
    <property type="entry name" value="DUF4331"/>
    <property type="match status" value="2"/>
</dbReference>
<protein>
    <submittedName>
        <fullName evidence="2">Molecular chaperone DnaK</fullName>
    </submittedName>
</protein>
<dbReference type="InterPro" id="IPR015424">
    <property type="entry name" value="PyrdxlP-dep_Trfase"/>
</dbReference>
<dbReference type="OrthoDB" id="9791748at2"/>
<dbReference type="Proteomes" id="UP000238442">
    <property type="component" value="Chromosome"/>
</dbReference>
<dbReference type="RefSeq" id="WP_105213836.1">
    <property type="nucleotide sequence ID" value="NZ_CP027062.1"/>
</dbReference>
<feature type="chain" id="PRO_5015614478" evidence="1">
    <location>
        <begin position="25"/>
        <end position="236"/>
    </location>
</feature>
<keyword evidence="3" id="KW-1185">Reference proteome</keyword>
<dbReference type="InterPro" id="IPR025566">
    <property type="entry name" value="DUF4331"/>
</dbReference>
<keyword evidence="1" id="KW-0732">Signal</keyword>